<evidence type="ECO:0008006" key="3">
    <source>
        <dbReference type="Google" id="ProtNLM"/>
    </source>
</evidence>
<gene>
    <name evidence="1" type="ORF">COU95_00415</name>
</gene>
<reference evidence="2" key="1">
    <citation type="submission" date="2017-09" db="EMBL/GenBank/DDBJ databases">
        <title>Depth-based differentiation of microbial function through sediment-hosted aquifers and enrichment of novel symbionts in the deep terrestrial subsurface.</title>
        <authorList>
            <person name="Probst A.J."/>
            <person name="Ladd B."/>
            <person name="Jarett J.K."/>
            <person name="Geller-Mcgrath D.E."/>
            <person name="Sieber C.M.K."/>
            <person name="Emerson J.B."/>
            <person name="Anantharaman K."/>
            <person name="Thomas B.C."/>
            <person name="Malmstrom R."/>
            <person name="Stieglmeier M."/>
            <person name="Klingl A."/>
            <person name="Woyke T."/>
            <person name="Ryan C.M."/>
            <person name="Banfield J.F."/>
        </authorList>
    </citation>
    <scope>NUCLEOTIDE SEQUENCE [LARGE SCALE GENOMIC DNA]</scope>
</reference>
<evidence type="ECO:0000313" key="2">
    <source>
        <dbReference type="Proteomes" id="UP000231474"/>
    </source>
</evidence>
<organism evidence="1 2">
    <name type="scientific">Candidatus Shapirobacteria bacterium CG10_big_fil_rev_8_21_14_0_10_40_9</name>
    <dbReference type="NCBI Taxonomy" id="1974888"/>
    <lineage>
        <taxon>Bacteria</taxon>
        <taxon>Candidatus Shapironibacteriota</taxon>
    </lineage>
</organism>
<proteinExistence type="predicted"/>
<dbReference type="EMBL" id="PFEK01000007">
    <property type="protein sequence ID" value="PJE67797.1"/>
    <property type="molecule type" value="Genomic_DNA"/>
</dbReference>
<protein>
    <recommendedName>
        <fullName evidence="3">PqqD family protein</fullName>
    </recommendedName>
</protein>
<dbReference type="InterPro" id="IPR008792">
    <property type="entry name" value="PQQD"/>
</dbReference>
<accession>A0A2M8L4K7</accession>
<dbReference type="Proteomes" id="UP000231474">
    <property type="component" value="Unassembled WGS sequence"/>
</dbReference>
<dbReference type="AlphaFoldDB" id="A0A2M8L4K7"/>
<sequence>MIITRRRGVFSKKIKGKWYLLKKNEEETRELNETAGFIWELAKNKVDIKTIIKFFTSKYQIEASKARRDVENFVSQYLKEGFLIRAK</sequence>
<dbReference type="Gene3D" id="1.10.10.1150">
    <property type="entry name" value="Coenzyme PQQ synthesis protein D (PqqD)"/>
    <property type="match status" value="1"/>
</dbReference>
<dbReference type="InterPro" id="IPR041881">
    <property type="entry name" value="PqqD_sf"/>
</dbReference>
<evidence type="ECO:0000313" key="1">
    <source>
        <dbReference type="EMBL" id="PJE67797.1"/>
    </source>
</evidence>
<comment type="caution">
    <text evidence="1">The sequence shown here is derived from an EMBL/GenBank/DDBJ whole genome shotgun (WGS) entry which is preliminary data.</text>
</comment>
<dbReference type="Pfam" id="PF05402">
    <property type="entry name" value="PqqD"/>
    <property type="match status" value="1"/>
</dbReference>
<name>A0A2M8L4K7_9BACT</name>